<protein>
    <submittedName>
        <fullName evidence="2">Uncharacterized protein</fullName>
    </submittedName>
</protein>
<sequence>MPAPYSVSTSTTAQSIQRACPSSSSSSPPDLEGERGIFFPKQTATTSAVVKLGQALPARVQGRPHLQEPTPAGNDRGSRGRQQCICHPWIAVVCFYIQLDTQAGNSRRLDRVSLARTRQAHRPTSNDGFEFGVRPTQQLLVSCPHFDKDAIITPNLLELIRLHTMRYAQE</sequence>
<dbReference type="Proteomes" id="UP000815677">
    <property type="component" value="Unassembled WGS sequence"/>
</dbReference>
<evidence type="ECO:0000256" key="1">
    <source>
        <dbReference type="SAM" id="MobiDB-lite"/>
    </source>
</evidence>
<feature type="region of interest" description="Disordered" evidence="1">
    <location>
        <begin position="59"/>
        <end position="79"/>
    </location>
</feature>
<proteinExistence type="predicted"/>
<reference evidence="2" key="1">
    <citation type="submission" date="2014-09" db="EMBL/GenBank/DDBJ databases">
        <title>Genome sequence of the luminous mushroom Mycena chlorophos for searching fungal bioluminescence genes.</title>
        <authorList>
            <person name="Tanaka Y."/>
            <person name="Kasuga D."/>
            <person name="Oba Y."/>
            <person name="Hase S."/>
            <person name="Sato K."/>
            <person name="Oba Y."/>
            <person name="Sakakibara Y."/>
        </authorList>
    </citation>
    <scope>NUCLEOTIDE SEQUENCE</scope>
</reference>
<organism evidence="2 3">
    <name type="scientific">Mycena chlorophos</name>
    <name type="common">Agaric fungus</name>
    <name type="synonym">Agaricus chlorophos</name>
    <dbReference type="NCBI Taxonomy" id="658473"/>
    <lineage>
        <taxon>Eukaryota</taxon>
        <taxon>Fungi</taxon>
        <taxon>Dikarya</taxon>
        <taxon>Basidiomycota</taxon>
        <taxon>Agaricomycotina</taxon>
        <taxon>Agaricomycetes</taxon>
        <taxon>Agaricomycetidae</taxon>
        <taxon>Agaricales</taxon>
        <taxon>Marasmiineae</taxon>
        <taxon>Mycenaceae</taxon>
        <taxon>Mycena</taxon>
    </lineage>
</organism>
<feature type="region of interest" description="Disordered" evidence="1">
    <location>
        <begin position="1"/>
        <end position="35"/>
    </location>
</feature>
<name>A0ABQ0LPV0_MYCCL</name>
<accession>A0ABQ0LPV0</accession>
<feature type="compositionally biased region" description="Polar residues" evidence="1">
    <location>
        <begin position="1"/>
        <end position="17"/>
    </location>
</feature>
<evidence type="ECO:0000313" key="2">
    <source>
        <dbReference type="EMBL" id="GAT53144.1"/>
    </source>
</evidence>
<evidence type="ECO:0000313" key="3">
    <source>
        <dbReference type="Proteomes" id="UP000815677"/>
    </source>
</evidence>
<keyword evidence="3" id="KW-1185">Reference proteome</keyword>
<dbReference type="EMBL" id="DF848187">
    <property type="protein sequence ID" value="GAT53144.1"/>
    <property type="molecule type" value="Genomic_DNA"/>
</dbReference>
<gene>
    <name evidence="2" type="ORF">MCHLO_10135</name>
</gene>